<dbReference type="SUPFAM" id="SSF55486">
    <property type="entry name" value="Metalloproteases ('zincins'), catalytic domain"/>
    <property type="match status" value="1"/>
</dbReference>
<evidence type="ECO:0000313" key="3">
    <source>
        <dbReference type="EMBL" id="GLR87967.1"/>
    </source>
</evidence>
<dbReference type="RefSeq" id="WP_284269096.1">
    <property type="nucleotide sequence ID" value="NZ_BSOW01000016.1"/>
</dbReference>
<feature type="domain" description="eCIS core" evidence="2">
    <location>
        <begin position="131"/>
        <end position="208"/>
    </location>
</feature>
<keyword evidence="4" id="KW-1185">Reference proteome</keyword>
<evidence type="ECO:0000259" key="2">
    <source>
        <dbReference type="Pfam" id="PF13699"/>
    </source>
</evidence>
<protein>
    <recommendedName>
        <fullName evidence="2">eCIS core domain-containing protein</fullName>
    </recommendedName>
</protein>
<name>A0ABQ6B0L3_9BRAD</name>
<gene>
    <name evidence="3" type="ORF">GCM10007857_46790</name>
</gene>
<reference evidence="4" key="1">
    <citation type="journal article" date="2019" name="Int. J. Syst. Evol. Microbiol.">
        <title>The Global Catalogue of Microorganisms (GCM) 10K type strain sequencing project: providing services to taxonomists for standard genome sequencing and annotation.</title>
        <authorList>
            <consortium name="The Broad Institute Genomics Platform"/>
            <consortium name="The Broad Institute Genome Sequencing Center for Infectious Disease"/>
            <person name="Wu L."/>
            <person name="Ma J."/>
        </authorList>
    </citation>
    <scope>NUCLEOTIDE SEQUENCE [LARGE SCALE GENOMIC DNA]</scope>
    <source>
        <strain evidence="4">NBRC 102520</strain>
    </source>
</reference>
<dbReference type="Pfam" id="PF13699">
    <property type="entry name" value="eCIS_core"/>
    <property type="match status" value="1"/>
</dbReference>
<evidence type="ECO:0000256" key="1">
    <source>
        <dbReference type="SAM" id="MobiDB-lite"/>
    </source>
</evidence>
<dbReference type="InterPro" id="IPR025295">
    <property type="entry name" value="eCIS_core_dom"/>
</dbReference>
<feature type="region of interest" description="Disordered" evidence="1">
    <location>
        <begin position="105"/>
        <end position="129"/>
    </location>
</feature>
<dbReference type="Gene3D" id="3.40.390.10">
    <property type="entry name" value="Collagenase (Catalytic Domain)"/>
    <property type="match status" value="1"/>
</dbReference>
<organism evidence="3 4">
    <name type="scientific">Bradyrhizobium iriomotense</name>
    <dbReference type="NCBI Taxonomy" id="441950"/>
    <lineage>
        <taxon>Bacteria</taxon>
        <taxon>Pseudomonadati</taxon>
        <taxon>Pseudomonadota</taxon>
        <taxon>Alphaproteobacteria</taxon>
        <taxon>Hyphomicrobiales</taxon>
        <taxon>Nitrobacteraceae</taxon>
        <taxon>Bradyrhizobium</taxon>
    </lineage>
</organism>
<comment type="caution">
    <text evidence="3">The sequence shown here is derived from an EMBL/GenBank/DDBJ whole genome shotgun (WGS) entry which is preliminary data.</text>
</comment>
<evidence type="ECO:0000313" key="4">
    <source>
        <dbReference type="Proteomes" id="UP001156905"/>
    </source>
</evidence>
<dbReference type="InterPro" id="IPR024079">
    <property type="entry name" value="MetalloPept_cat_dom_sf"/>
</dbReference>
<accession>A0ABQ6B0L3</accession>
<proteinExistence type="predicted"/>
<sequence length="576" mass="61502">MRHVPARHIVAIDRAGLRSWAAYARAASPRHRHPAPDGSACACGGTCPRCAGGKFDKLQPKLTVNEPGDVFEQEADRVADAVMRTPETELAQPERSLATTVALQRKESPASTPPAGAAIPSGLDVPGSGEPLHESDRDFFEPRFGRSFSDVRIHTGDKASVAAQSVGARAFTYGSAIVMGQHAYSPATQAGRALLAHELAHVVQQDSGRDRILRRQTIDKDCGGHDDKVLTEAWAEGLRLTEQTIGYLERAVALMRDLGAVPGDIAQPIRNTFGSDVGFAAGDLSHLPDLIKRYETIKGAFQSNRHLRCDLSKVAVDKDECDQYAAFVIPGNKTDVFICPSFFQEHMTPTSRGQTLLHELAHSALGIAHQGGVVQQFNCDAALGLEYHVAARNAYAYDILANCLYGSGTEAHEVTVNPPAGKAPAPEAPRWSISGGAGGDVSPRAQRLAAALGGQVSLRTGEYVVFNPVIGVNLLYLPSNANNPSTLEAATADIGLRIQQPLKGLYFDVSAGGFAGFDIDPARDPSSKFTKGVTATAGVGWRWQHLELGAQARALVPETDFDRTKLVVVGRAALLF</sequence>
<dbReference type="EMBL" id="BSOW01000016">
    <property type="protein sequence ID" value="GLR87967.1"/>
    <property type="molecule type" value="Genomic_DNA"/>
</dbReference>
<dbReference type="Proteomes" id="UP001156905">
    <property type="component" value="Unassembled WGS sequence"/>
</dbReference>